<dbReference type="PANTHER" id="PTHR33048:SF146">
    <property type="entry name" value="INTEGRAL MEMBRANE PROTEIN"/>
    <property type="match status" value="1"/>
</dbReference>
<sequence>MTTFPLNTSDQHALVAVPTVMMALASLCVGLRFRARKIQRAKLQMDDWLCLFTLVSMWGFQCVNIAMVFNAGAGLDIEKAMMRDPSVMTLLLKLLLANFTLWIVIVTLVQLCVMLFLLRIFGTSTVFRSLAWALILAITGLGIAGFFMQIFQCKPIHKAWMPMEPGACINADASCKSVGLLHVILDLCMVLLPMPTIWSLKTAVRNKVIINVLLALGLLATIMSLLKLDCVIATKIPKQNLTKYITFPLLMQTIELPIGLICCCVPSLKPAMKEIRLVYVSAARRLASFTGISDGGKTSGMFTSNPQTNESTKNFMPLHDGTSDNGSMKYGNRTRAHGNDIELMTTDVEGDATKDIHLVHSYSVRR</sequence>
<proteinExistence type="inferred from homology"/>
<feature type="transmembrane region" description="Helical" evidence="7">
    <location>
        <begin position="12"/>
        <end position="31"/>
    </location>
</feature>
<dbReference type="Proteomes" id="UP000799291">
    <property type="component" value="Unassembled WGS sequence"/>
</dbReference>
<feature type="transmembrane region" description="Helical" evidence="7">
    <location>
        <begin position="95"/>
        <end position="118"/>
    </location>
</feature>
<dbReference type="OrthoDB" id="10017208at2759"/>
<keyword evidence="4 7" id="KW-0472">Membrane</keyword>
<feature type="transmembrane region" description="Helical" evidence="7">
    <location>
        <begin position="180"/>
        <end position="201"/>
    </location>
</feature>
<evidence type="ECO:0000256" key="1">
    <source>
        <dbReference type="ARBA" id="ARBA00004141"/>
    </source>
</evidence>
<evidence type="ECO:0000259" key="8">
    <source>
        <dbReference type="Pfam" id="PF20684"/>
    </source>
</evidence>
<evidence type="ECO:0000256" key="7">
    <source>
        <dbReference type="SAM" id="Phobius"/>
    </source>
</evidence>
<dbReference type="GO" id="GO:0016020">
    <property type="term" value="C:membrane"/>
    <property type="evidence" value="ECO:0007669"/>
    <property type="project" value="UniProtKB-SubCell"/>
</dbReference>
<evidence type="ECO:0000256" key="2">
    <source>
        <dbReference type="ARBA" id="ARBA00022692"/>
    </source>
</evidence>
<protein>
    <recommendedName>
        <fullName evidence="8">Rhodopsin domain-containing protein</fullName>
    </recommendedName>
</protein>
<evidence type="ECO:0000256" key="6">
    <source>
        <dbReference type="SAM" id="MobiDB-lite"/>
    </source>
</evidence>
<evidence type="ECO:0000256" key="5">
    <source>
        <dbReference type="ARBA" id="ARBA00038359"/>
    </source>
</evidence>
<keyword evidence="3 7" id="KW-1133">Transmembrane helix</keyword>
<feature type="transmembrane region" description="Helical" evidence="7">
    <location>
        <begin position="208"/>
        <end position="226"/>
    </location>
</feature>
<feature type="transmembrane region" description="Helical" evidence="7">
    <location>
        <begin position="130"/>
        <end position="151"/>
    </location>
</feature>
<dbReference type="InterPro" id="IPR049326">
    <property type="entry name" value="Rhodopsin_dom_fungi"/>
</dbReference>
<comment type="similarity">
    <text evidence="5">Belongs to the SAT4 family.</text>
</comment>
<feature type="transmembrane region" description="Helical" evidence="7">
    <location>
        <begin position="51"/>
        <end position="75"/>
    </location>
</feature>
<evidence type="ECO:0000256" key="3">
    <source>
        <dbReference type="ARBA" id="ARBA00022989"/>
    </source>
</evidence>
<evidence type="ECO:0000256" key="4">
    <source>
        <dbReference type="ARBA" id="ARBA00023136"/>
    </source>
</evidence>
<dbReference type="InterPro" id="IPR052337">
    <property type="entry name" value="SAT4-like"/>
</dbReference>
<accession>A0A6G1ICL2</accession>
<name>A0A6G1ICL2_9PLEO</name>
<evidence type="ECO:0000313" key="10">
    <source>
        <dbReference type="Proteomes" id="UP000799291"/>
    </source>
</evidence>
<evidence type="ECO:0000313" key="9">
    <source>
        <dbReference type="EMBL" id="KAF2675649.1"/>
    </source>
</evidence>
<dbReference type="EMBL" id="MU005657">
    <property type="protein sequence ID" value="KAF2675649.1"/>
    <property type="molecule type" value="Genomic_DNA"/>
</dbReference>
<keyword evidence="10" id="KW-1185">Reference proteome</keyword>
<gene>
    <name evidence="9" type="ORF">K458DRAFT_324150</name>
</gene>
<comment type="subcellular location">
    <subcellularLocation>
        <location evidence="1">Membrane</location>
        <topology evidence="1">Multi-pass membrane protein</topology>
    </subcellularLocation>
</comment>
<feature type="transmembrane region" description="Helical" evidence="7">
    <location>
        <begin position="246"/>
        <end position="268"/>
    </location>
</feature>
<organism evidence="9 10">
    <name type="scientific">Lentithecium fluviatile CBS 122367</name>
    <dbReference type="NCBI Taxonomy" id="1168545"/>
    <lineage>
        <taxon>Eukaryota</taxon>
        <taxon>Fungi</taxon>
        <taxon>Dikarya</taxon>
        <taxon>Ascomycota</taxon>
        <taxon>Pezizomycotina</taxon>
        <taxon>Dothideomycetes</taxon>
        <taxon>Pleosporomycetidae</taxon>
        <taxon>Pleosporales</taxon>
        <taxon>Massarineae</taxon>
        <taxon>Lentitheciaceae</taxon>
        <taxon>Lentithecium</taxon>
    </lineage>
</organism>
<feature type="domain" description="Rhodopsin" evidence="8">
    <location>
        <begin position="31"/>
        <end position="273"/>
    </location>
</feature>
<dbReference type="AlphaFoldDB" id="A0A6G1ICL2"/>
<keyword evidence="2 7" id="KW-0812">Transmembrane</keyword>
<dbReference type="Pfam" id="PF20684">
    <property type="entry name" value="Fung_rhodopsin"/>
    <property type="match status" value="1"/>
</dbReference>
<reference evidence="9" key="1">
    <citation type="journal article" date="2020" name="Stud. Mycol.">
        <title>101 Dothideomycetes genomes: a test case for predicting lifestyles and emergence of pathogens.</title>
        <authorList>
            <person name="Haridas S."/>
            <person name="Albert R."/>
            <person name="Binder M."/>
            <person name="Bloem J."/>
            <person name="Labutti K."/>
            <person name="Salamov A."/>
            <person name="Andreopoulos B."/>
            <person name="Baker S."/>
            <person name="Barry K."/>
            <person name="Bills G."/>
            <person name="Bluhm B."/>
            <person name="Cannon C."/>
            <person name="Castanera R."/>
            <person name="Culley D."/>
            <person name="Daum C."/>
            <person name="Ezra D."/>
            <person name="Gonzalez J."/>
            <person name="Henrissat B."/>
            <person name="Kuo A."/>
            <person name="Liang C."/>
            <person name="Lipzen A."/>
            <person name="Lutzoni F."/>
            <person name="Magnuson J."/>
            <person name="Mondo S."/>
            <person name="Nolan M."/>
            <person name="Ohm R."/>
            <person name="Pangilinan J."/>
            <person name="Park H.-J."/>
            <person name="Ramirez L."/>
            <person name="Alfaro M."/>
            <person name="Sun H."/>
            <person name="Tritt A."/>
            <person name="Yoshinaga Y."/>
            <person name="Zwiers L.-H."/>
            <person name="Turgeon B."/>
            <person name="Goodwin S."/>
            <person name="Spatafora J."/>
            <person name="Crous P."/>
            <person name="Grigoriev I."/>
        </authorList>
    </citation>
    <scope>NUCLEOTIDE SEQUENCE</scope>
    <source>
        <strain evidence="9">CBS 122367</strain>
    </source>
</reference>
<feature type="region of interest" description="Disordered" evidence="6">
    <location>
        <begin position="307"/>
        <end position="330"/>
    </location>
</feature>
<dbReference type="PANTHER" id="PTHR33048">
    <property type="entry name" value="PTH11-LIKE INTEGRAL MEMBRANE PROTEIN (AFU_ORTHOLOGUE AFUA_5G11245)"/>
    <property type="match status" value="1"/>
</dbReference>